<dbReference type="Proteomes" id="UP000233524">
    <property type="component" value="Unassembled WGS sequence"/>
</dbReference>
<dbReference type="InterPro" id="IPR050936">
    <property type="entry name" value="AP-1-like"/>
</dbReference>
<comment type="function">
    <text evidence="1">Putative transcription factor.</text>
</comment>
<feature type="domain" description="BZIP" evidence="10">
    <location>
        <begin position="126"/>
        <end position="141"/>
    </location>
</feature>
<dbReference type="PANTHER" id="PTHR40621">
    <property type="entry name" value="TRANSCRIPTION FACTOR KAPC-RELATED"/>
    <property type="match status" value="1"/>
</dbReference>
<dbReference type="InterPro" id="IPR046347">
    <property type="entry name" value="bZIP_sf"/>
</dbReference>
<keyword evidence="6" id="KW-0804">Transcription</keyword>
<keyword evidence="12" id="KW-1185">Reference proteome</keyword>
<reference evidence="11 12" key="1">
    <citation type="journal article" date="2017" name="G3 (Bethesda)">
        <title>First Draft Genome Sequence of the Pathogenic Fungus Lomentospora prolificans (Formerly Scedosporium prolificans).</title>
        <authorList>
            <person name="Luo R."/>
            <person name="Zimin A."/>
            <person name="Workman R."/>
            <person name="Fan Y."/>
            <person name="Pertea G."/>
            <person name="Grossman N."/>
            <person name="Wear M.P."/>
            <person name="Jia B."/>
            <person name="Miller H."/>
            <person name="Casadevall A."/>
            <person name="Timp W."/>
            <person name="Zhang S.X."/>
            <person name="Salzberg S.L."/>
        </authorList>
    </citation>
    <scope>NUCLEOTIDE SEQUENCE [LARGE SCALE GENOMIC DNA]</scope>
    <source>
        <strain evidence="11 12">JHH-5317</strain>
    </source>
</reference>
<dbReference type="SUPFAM" id="SSF57959">
    <property type="entry name" value="Leucine zipper domain"/>
    <property type="match status" value="1"/>
</dbReference>
<dbReference type="CDD" id="cd14688">
    <property type="entry name" value="bZIP_YAP"/>
    <property type="match status" value="1"/>
</dbReference>
<dbReference type="OrthoDB" id="2593073at2759"/>
<evidence type="ECO:0000256" key="8">
    <source>
        <dbReference type="ARBA" id="ARBA00044067"/>
    </source>
</evidence>
<accession>A0A2N3N572</accession>
<keyword evidence="4" id="KW-0805">Transcription regulation</keyword>
<dbReference type="PANTHER" id="PTHR40621:SF11">
    <property type="entry name" value="TRANSCRIPTION FACTOR KAPC-RELATED"/>
    <property type="match status" value="1"/>
</dbReference>
<dbReference type="STRING" id="41688.A0A2N3N572"/>
<dbReference type="SMART" id="SM00338">
    <property type="entry name" value="BRLZ"/>
    <property type="match status" value="1"/>
</dbReference>
<organism evidence="11 12">
    <name type="scientific">Lomentospora prolificans</name>
    <dbReference type="NCBI Taxonomy" id="41688"/>
    <lineage>
        <taxon>Eukaryota</taxon>
        <taxon>Fungi</taxon>
        <taxon>Dikarya</taxon>
        <taxon>Ascomycota</taxon>
        <taxon>Pezizomycotina</taxon>
        <taxon>Sordariomycetes</taxon>
        <taxon>Hypocreomycetidae</taxon>
        <taxon>Microascales</taxon>
        <taxon>Microascaceae</taxon>
        <taxon>Lomentospora</taxon>
    </lineage>
</organism>
<dbReference type="InterPro" id="IPR004827">
    <property type="entry name" value="bZIP"/>
</dbReference>
<evidence type="ECO:0000313" key="11">
    <source>
        <dbReference type="EMBL" id="PKS07575.1"/>
    </source>
</evidence>
<keyword evidence="7" id="KW-0539">Nucleus</keyword>
<keyword evidence="5" id="KW-0238">DNA-binding</keyword>
<dbReference type="VEuPathDB" id="FungiDB:jhhlp_006179"/>
<dbReference type="EMBL" id="NLAX01000701">
    <property type="protein sequence ID" value="PKS07575.1"/>
    <property type="molecule type" value="Genomic_DNA"/>
</dbReference>
<feature type="region of interest" description="Disordered" evidence="9">
    <location>
        <begin position="91"/>
        <end position="143"/>
    </location>
</feature>
<dbReference type="InParanoid" id="A0A2N3N572"/>
<evidence type="ECO:0000256" key="3">
    <source>
        <dbReference type="ARBA" id="ARBA00007163"/>
    </source>
</evidence>
<evidence type="ECO:0000256" key="2">
    <source>
        <dbReference type="ARBA" id="ARBA00004123"/>
    </source>
</evidence>
<dbReference type="GO" id="GO:0001228">
    <property type="term" value="F:DNA-binding transcription activator activity, RNA polymerase II-specific"/>
    <property type="evidence" value="ECO:0007669"/>
    <property type="project" value="TreeGrafter"/>
</dbReference>
<protein>
    <recommendedName>
        <fullName evidence="8">Putative transcription factor kapC</fullName>
    </recommendedName>
</protein>
<dbReference type="GO" id="GO:0090575">
    <property type="term" value="C:RNA polymerase II transcription regulator complex"/>
    <property type="evidence" value="ECO:0007669"/>
    <property type="project" value="TreeGrafter"/>
</dbReference>
<evidence type="ECO:0000259" key="10">
    <source>
        <dbReference type="PROSITE" id="PS00036"/>
    </source>
</evidence>
<name>A0A2N3N572_9PEZI</name>
<evidence type="ECO:0000313" key="12">
    <source>
        <dbReference type="Proteomes" id="UP000233524"/>
    </source>
</evidence>
<evidence type="ECO:0000256" key="9">
    <source>
        <dbReference type="SAM" id="MobiDB-lite"/>
    </source>
</evidence>
<dbReference type="PROSITE" id="PS00036">
    <property type="entry name" value="BZIP_BASIC"/>
    <property type="match status" value="1"/>
</dbReference>
<comment type="subcellular location">
    <subcellularLocation>
        <location evidence="2">Nucleus</location>
    </subcellularLocation>
</comment>
<comment type="similarity">
    <text evidence="3">Belongs to the bZIP family.</text>
</comment>
<evidence type="ECO:0000256" key="7">
    <source>
        <dbReference type="ARBA" id="ARBA00023242"/>
    </source>
</evidence>
<proteinExistence type="inferred from homology"/>
<evidence type="ECO:0000256" key="5">
    <source>
        <dbReference type="ARBA" id="ARBA00023125"/>
    </source>
</evidence>
<evidence type="ECO:0000256" key="6">
    <source>
        <dbReference type="ARBA" id="ARBA00023163"/>
    </source>
</evidence>
<evidence type="ECO:0000256" key="1">
    <source>
        <dbReference type="ARBA" id="ARBA00004049"/>
    </source>
</evidence>
<comment type="caution">
    <text evidence="11">The sequence shown here is derived from an EMBL/GenBank/DDBJ whole genome shotgun (WGS) entry which is preliminary data.</text>
</comment>
<dbReference type="AlphaFoldDB" id="A0A2N3N572"/>
<gene>
    <name evidence="11" type="ORF">jhhlp_006179</name>
</gene>
<dbReference type="GO" id="GO:0000976">
    <property type="term" value="F:transcription cis-regulatory region binding"/>
    <property type="evidence" value="ECO:0007669"/>
    <property type="project" value="InterPro"/>
</dbReference>
<sequence>MNSTVPMDLNSAISPLGSLDAQYLYAHASHSYAETSTSSETTSPVMASFDLSIVSPDFHPMPTGIYPSPISSRETASPQPAIKMEEAHVDSLLGPTSDPSSKVSKPTPKRKRENRYKNAPPSVLSRRRAQNRASQRAYRERKDQRIRDLEAMLEEYKHKHDALSQAYSALHVELVNIRNGHPGLPSQADMSMAIPFSPTSVCPQTPTVAEMHAIDGWQYFPAMAGYPA</sequence>
<dbReference type="Gene3D" id="1.20.5.170">
    <property type="match status" value="1"/>
</dbReference>
<evidence type="ECO:0000256" key="4">
    <source>
        <dbReference type="ARBA" id="ARBA00023015"/>
    </source>
</evidence>